<dbReference type="Gene3D" id="1.10.10.60">
    <property type="entry name" value="Homeodomain-like"/>
    <property type="match status" value="1"/>
</dbReference>
<comment type="caution">
    <text evidence="10">The sequence shown here is derived from an EMBL/GenBank/DDBJ whole genome shotgun (WGS) entry which is preliminary data.</text>
</comment>
<dbReference type="InterPro" id="IPR011006">
    <property type="entry name" value="CheY-like_superfamily"/>
</dbReference>
<feature type="modified residue" description="4-aspartylphosphate" evidence="7">
    <location>
        <position position="53"/>
    </location>
</feature>
<dbReference type="Gene3D" id="1.10.8.60">
    <property type="match status" value="1"/>
</dbReference>
<evidence type="ECO:0000256" key="2">
    <source>
        <dbReference type="ARBA" id="ARBA00022741"/>
    </source>
</evidence>
<dbReference type="PROSITE" id="PS50045">
    <property type="entry name" value="SIGMA54_INTERACT_4"/>
    <property type="match status" value="1"/>
</dbReference>
<dbReference type="Pfam" id="PF00072">
    <property type="entry name" value="Response_reg"/>
    <property type="match status" value="1"/>
</dbReference>
<dbReference type="PROSITE" id="PS00688">
    <property type="entry name" value="SIGMA54_INTERACT_3"/>
    <property type="match status" value="1"/>
</dbReference>
<keyword evidence="5" id="KW-0238">DNA-binding</keyword>
<dbReference type="InterPro" id="IPR025662">
    <property type="entry name" value="Sigma_54_int_dom_ATP-bd_1"/>
</dbReference>
<evidence type="ECO:0000256" key="7">
    <source>
        <dbReference type="PROSITE-ProRule" id="PRU00169"/>
    </source>
</evidence>
<name>A0A367ZSA6_9BACT</name>
<dbReference type="PROSITE" id="PS50110">
    <property type="entry name" value="RESPONSE_REGULATORY"/>
    <property type="match status" value="1"/>
</dbReference>
<accession>A0A367ZSA6</accession>
<proteinExistence type="predicted"/>
<dbReference type="InterPro" id="IPR009057">
    <property type="entry name" value="Homeodomain-like_sf"/>
</dbReference>
<keyword evidence="6" id="KW-0804">Transcription</keyword>
<dbReference type="SUPFAM" id="SSF52172">
    <property type="entry name" value="CheY-like"/>
    <property type="match status" value="1"/>
</dbReference>
<evidence type="ECO:0000313" key="11">
    <source>
        <dbReference type="Proteomes" id="UP000252355"/>
    </source>
</evidence>
<dbReference type="InterPro" id="IPR025944">
    <property type="entry name" value="Sigma_54_int_dom_CS"/>
</dbReference>
<dbReference type="PANTHER" id="PTHR32071">
    <property type="entry name" value="TRANSCRIPTIONAL REGULATORY PROTEIN"/>
    <property type="match status" value="1"/>
</dbReference>
<dbReference type="InterPro" id="IPR002197">
    <property type="entry name" value="HTH_Fis"/>
</dbReference>
<reference evidence="10 11" key="1">
    <citation type="submission" date="2018-05" db="EMBL/GenBank/DDBJ databases">
        <title>A metagenomic window into the 2 km-deep terrestrial subsurface aquifer revealed taxonomically and functionally diverse microbial community comprising novel uncultured bacterial lineages.</title>
        <authorList>
            <person name="Kadnikov V.V."/>
            <person name="Mardanov A.V."/>
            <person name="Beletsky A.V."/>
            <person name="Banks D."/>
            <person name="Pimenov N.V."/>
            <person name="Frank Y.A."/>
            <person name="Karnachuk O.V."/>
            <person name="Ravin N.V."/>
        </authorList>
    </citation>
    <scope>NUCLEOTIDE SEQUENCE [LARGE SCALE GENOMIC DNA]</scope>
    <source>
        <strain evidence="10">BY5</strain>
    </source>
</reference>
<dbReference type="SMART" id="SM00382">
    <property type="entry name" value="AAA"/>
    <property type="match status" value="1"/>
</dbReference>
<dbReference type="Proteomes" id="UP000252355">
    <property type="component" value="Unassembled WGS sequence"/>
</dbReference>
<evidence type="ECO:0000256" key="3">
    <source>
        <dbReference type="ARBA" id="ARBA00022840"/>
    </source>
</evidence>
<evidence type="ECO:0000256" key="1">
    <source>
        <dbReference type="ARBA" id="ARBA00022553"/>
    </source>
</evidence>
<evidence type="ECO:0000256" key="6">
    <source>
        <dbReference type="ARBA" id="ARBA00023163"/>
    </source>
</evidence>
<dbReference type="GO" id="GO:0005524">
    <property type="term" value="F:ATP binding"/>
    <property type="evidence" value="ECO:0007669"/>
    <property type="project" value="UniProtKB-KW"/>
</dbReference>
<dbReference type="Gene3D" id="3.40.50.2300">
    <property type="match status" value="1"/>
</dbReference>
<dbReference type="Pfam" id="PF02954">
    <property type="entry name" value="HTH_8"/>
    <property type="match status" value="1"/>
</dbReference>
<evidence type="ECO:0000259" key="8">
    <source>
        <dbReference type="PROSITE" id="PS50045"/>
    </source>
</evidence>
<dbReference type="GO" id="GO:0043565">
    <property type="term" value="F:sequence-specific DNA binding"/>
    <property type="evidence" value="ECO:0007669"/>
    <property type="project" value="InterPro"/>
</dbReference>
<evidence type="ECO:0000256" key="5">
    <source>
        <dbReference type="ARBA" id="ARBA00023125"/>
    </source>
</evidence>
<evidence type="ECO:0000259" key="9">
    <source>
        <dbReference type="PROSITE" id="PS50110"/>
    </source>
</evidence>
<keyword evidence="2" id="KW-0547">Nucleotide-binding</keyword>
<feature type="domain" description="Sigma-54 factor interaction" evidence="8">
    <location>
        <begin position="134"/>
        <end position="363"/>
    </location>
</feature>
<evidence type="ECO:0000256" key="4">
    <source>
        <dbReference type="ARBA" id="ARBA00023015"/>
    </source>
</evidence>
<dbReference type="SMART" id="SM00448">
    <property type="entry name" value="REC"/>
    <property type="match status" value="1"/>
</dbReference>
<keyword evidence="1 7" id="KW-0597">Phosphoprotein</keyword>
<dbReference type="Pfam" id="PF25601">
    <property type="entry name" value="AAA_lid_14"/>
    <property type="match status" value="1"/>
</dbReference>
<dbReference type="AlphaFoldDB" id="A0A367ZSA6"/>
<dbReference type="SUPFAM" id="SSF52540">
    <property type="entry name" value="P-loop containing nucleoside triphosphate hydrolases"/>
    <property type="match status" value="1"/>
</dbReference>
<evidence type="ECO:0000313" key="10">
    <source>
        <dbReference type="EMBL" id="RCK81025.1"/>
    </source>
</evidence>
<dbReference type="GO" id="GO:0000160">
    <property type="term" value="P:phosphorelay signal transduction system"/>
    <property type="evidence" value="ECO:0007669"/>
    <property type="project" value="InterPro"/>
</dbReference>
<dbReference type="FunFam" id="3.40.50.2300:FF:000018">
    <property type="entry name" value="DNA-binding transcriptional regulator NtrC"/>
    <property type="match status" value="1"/>
</dbReference>
<dbReference type="PROSITE" id="PS00676">
    <property type="entry name" value="SIGMA54_INTERACT_2"/>
    <property type="match status" value="1"/>
</dbReference>
<dbReference type="PANTHER" id="PTHR32071:SF113">
    <property type="entry name" value="ALGINATE BIOSYNTHESIS TRANSCRIPTIONAL REGULATORY PROTEIN ALGB"/>
    <property type="match status" value="1"/>
</dbReference>
<dbReference type="InterPro" id="IPR002078">
    <property type="entry name" value="Sigma_54_int"/>
</dbReference>
<dbReference type="Pfam" id="PF00158">
    <property type="entry name" value="Sigma54_activat"/>
    <property type="match status" value="1"/>
</dbReference>
<dbReference type="InterPro" id="IPR027417">
    <property type="entry name" value="P-loop_NTPase"/>
</dbReference>
<dbReference type="GO" id="GO:0006355">
    <property type="term" value="P:regulation of DNA-templated transcription"/>
    <property type="evidence" value="ECO:0007669"/>
    <property type="project" value="InterPro"/>
</dbReference>
<dbReference type="PROSITE" id="PS00675">
    <property type="entry name" value="SIGMA54_INTERACT_1"/>
    <property type="match status" value="1"/>
</dbReference>
<keyword evidence="3" id="KW-0067">ATP-binding</keyword>
<gene>
    <name evidence="10" type="ORF">OZSIB_2402</name>
</gene>
<dbReference type="CDD" id="cd00009">
    <property type="entry name" value="AAA"/>
    <property type="match status" value="1"/>
</dbReference>
<feature type="domain" description="Response regulatory" evidence="9">
    <location>
        <begin position="4"/>
        <end position="118"/>
    </location>
</feature>
<dbReference type="InterPro" id="IPR003593">
    <property type="entry name" value="AAA+_ATPase"/>
</dbReference>
<protein>
    <submittedName>
        <fullName evidence="10">Response regulator of zinc sigma-54-dependent two-component system</fullName>
    </submittedName>
</protein>
<dbReference type="EMBL" id="QOQW01000003">
    <property type="protein sequence ID" value="RCK81025.1"/>
    <property type="molecule type" value="Genomic_DNA"/>
</dbReference>
<dbReference type="PRINTS" id="PR01590">
    <property type="entry name" value="HTHFIS"/>
</dbReference>
<dbReference type="Gene3D" id="3.40.50.300">
    <property type="entry name" value="P-loop containing nucleotide triphosphate hydrolases"/>
    <property type="match status" value="1"/>
</dbReference>
<dbReference type="InterPro" id="IPR001789">
    <property type="entry name" value="Sig_transdc_resp-reg_receiver"/>
</dbReference>
<organism evidence="10 11">
    <name type="scientific">Candidatus Ozemobacter sibiricus</name>
    <dbReference type="NCBI Taxonomy" id="2268124"/>
    <lineage>
        <taxon>Bacteria</taxon>
        <taxon>Candidatus Ozemobacteria</taxon>
        <taxon>Candidatus Ozemobacterales</taxon>
        <taxon>Candidatus Ozemobacteraceae</taxon>
        <taxon>Candidatus Ozemobacter</taxon>
    </lineage>
</organism>
<dbReference type="FunFam" id="3.40.50.300:FF:000006">
    <property type="entry name" value="DNA-binding transcriptional regulator NtrC"/>
    <property type="match status" value="1"/>
</dbReference>
<sequence length="449" mass="49524">MGHPIVLIDDEARLLRALKRALESDGHTVHDFLDPQEALRHIQAHPPALVVSDIRMEGLSGLDLLARLREKTPSVPCILMTAYSSVETAVAAVRLGARDYLLKPFEVSEFKAAVRRALEPAEAAGAPSGGEPRLIGRSPRMKSVLELIEAVAGTESTVLIQGESGTGKELVARLLHERSARANRPFVAVNCSAIPETLFESELFGHIKGSFTGALSDKPGLFQEAEGGTLFLDEIGDLAAASQAKLLRVLQDGSYKRVGDPRPAAANVRIIAATNRVLREEVAAGRFREDLWYRINVVEIDLPPLRERREDLPDLVAFLLERFGRKHRRGPFTVDEACLAHLRSHSWPGNVRELENVLERAVILKRSGALQPEDIPLPGGGKNPALASLPPGLLPLDQTMDQIEEELIRRALQTTGWNYSRAAELLGVTRQNLHYKLKKYHLRKEDHPA</sequence>
<dbReference type="InterPro" id="IPR058031">
    <property type="entry name" value="AAA_lid_NorR"/>
</dbReference>
<keyword evidence="4" id="KW-0805">Transcription regulation</keyword>
<dbReference type="SUPFAM" id="SSF46689">
    <property type="entry name" value="Homeodomain-like"/>
    <property type="match status" value="1"/>
</dbReference>
<dbReference type="InterPro" id="IPR025943">
    <property type="entry name" value="Sigma_54_int_dom_ATP-bd_2"/>
</dbReference>